<dbReference type="RefSeq" id="WP_184267802.1">
    <property type="nucleotide sequence ID" value="NZ_JACHKY010000002.1"/>
</dbReference>
<keyword evidence="1" id="KW-0472">Membrane</keyword>
<feature type="transmembrane region" description="Helical" evidence="1">
    <location>
        <begin position="70"/>
        <end position="92"/>
    </location>
</feature>
<evidence type="ECO:0000256" key="1">
    <source>
        <dbReference type="SAM" id="Phobius"/>
    </source>
</evidence>
<protein>
    <submittedName>
        <fullName evidence="2">Uncharacterized protein</fullName>
    </submittedName>
</protein>
<gene>
    <name evidence="2" type="ORF">HNP32_001018</name>
</gene>
<sequence length="98" mass="10284">MTPEQKLAAIFAQQAAPARDLVFMTVVAQRIARRRAVLSVLAGLPWALVAAVVLWALQPVLQRVWTGGGALEPVLGLLGLSAFALAAAFGAVRRLTPG</sequence>
<name>A0A7W7IMW3_9CAUL</name>
<evidence type="ECO:0000313" key="3">
    <source>
        <dbReference type="Proteomes" id="UP000539957"/>
    </source>
</evidence>
<dbReference type="Proteomes" id="UP000539957">
    <property type="component" value="Unassembled WGS sequence"/>
</dbReference>
<keyword evidence="1" id="KW-0812">Transmembrane</keyword>
<evidence type="ECO:0000313" key="2">
    <source>
        <dbReference type="EMBL" id="MBB4797294.1"/>
    </source>
</evidence>
<keyword evidence="3" id="KW-1185">Reference proteome</keyword>
<feature type="transmembrane region" description="Helical" evidence="1">
    <location>
        <begin position="36"/>
        <end position="58"/>
    </location>
</feature>
<proteinExistence type="predicted"/>
<reference evidence="2 3" key="1">
    <citation type="submission" date="2020-08" db="EMBL/GenBank/DDBJ databases">
        <title>Functional genomics of gut bacteria from endangered species of beetles.</title>
        <authorList>
            <person name="Carlos-Shanley C."/>
        </authorList>
    </citation>
    <scope>NUCLEOTIDE SEQUENCE [LARGE SCALE GENOMIC DNA]</scope>
    <source>
        <strain evidence="2 3">S00123</strain>
    </source>
</reference>
<comment type="caution">
    <text evidence="2">The sequence shown here is derived from an EMBL/GenBank/DDBJ whole genome shotgun (WGS) entry which is preliminary data.</text>
</comment>
<accession>A0A7W7IMW3</accession>
<dbReference type="EMBL" id="JACHKY010000002">
    <property type="protein sequence ID" value="MBB4797294.1"/>
    <property type="molecule type" value="Genomic_DNA"/>
</dbReference>
<keyword evidence="1" id="KW-1133">Transmembrane helix</keyword>
<organism evidence="2 3">
    <name type="scientific">Brevundimonas bullata</name>
    <dbReference type="NCBI Taxonomy" id="13160"/>
    <lineage>
        <taxon>Bacteria</taxon>
        <taxon>Pseudomonadati</taxon>
        <taxon>Pseudomonadota</taxon>
        <taxon>Alphaproteobacteria</taxon>
        <taxon>Caulobacterales</taxon>
        <taxon>Caulobacteraceae</taxon>
        <taxon>Brevundimonas</taxon>
    </lineage>
</organism>
<dbReference type="AlphaFoldDB" id="A0A7W7IMW3"/>